<accession>A0A2K1P574</accession>
<dbReference type="AlphaFoldDB" id="A0A2K1P574"/>
<name>A0A2K1P574_9BACT</name>
<dbReference type="InterPro" id="IPR029028">
    <property type="entry name" value="Alpha/beta_knot_MTases"/>
</dbReference>
<dbReference type="Pfam" id="PF09936">
    <property type="entry name" value="Methyltrn_RNA_4"/>
    <property type="match status" value="1"/>
</dbReference>
<dbReference type="SUPFAM" id="SSF75217">
    <property type="entry name" value="alpha/beta knot"/>
    <property type="match status" value="1"/>
</dbReference>
<feature type="domain" description="tRNA (guanine-N(1)-)-methyltransferase C-terminal" evidence="1">
    <location>
        <begin position="4"/>
        <end position="185"/>
    </location>
</feature>
<gene>
    <name evidence="2" type="ORF">X929_00715</name>
</gene>
<dbReference type="EMBL" id="AZRL01000003">
    <property type="protein sequence ID" value="PNR97940.1"/>
    <property type="molecule type" value="Genomic_DNA"/>
</dbReference>
<dbReference type="Gene3D" id="3.40.1280.10">
    <property type="match status" value="1"/>
</dbReference>
<dbReference type="InterPro" id="IPR029026">
    <property type="entry name" value="tRNA_m1G_MTases_N"/>
</dbReference>
<evidence type="ECO:0000313" key="3">
    <source>
        <dbReference type="Proteomes" id="UP000236434"/>
    </source>
</evidence>
<dbReference type="OrthoDB" id="9794931at2"/>
<evidence type="ECO:0000259" key="1">
    <source>
        <dbReference type="Pfam" id="PF09936"/>
    </source>
</evidence>
<comment type="caution">
    <text evidence="2">The sequence shown here is derived from an EMBL/GenBank/DDBJ whole genome shotgun (WGS) entry which is preliminary data.</text>
</comment>
<reference evidence="2 3" key="1">
    <citation type="submission" date="2013-12" db="EMBL/GenBank/DDBJ databases">
        <title>Comparative genomics of Petrotoga isolates.</title>
        <authorList>
            <person name="Nesbo C.L."/>
            <person name="Charchuk R."/>
            <person name="Chow K."/>
        </authorList>
    </citation>
    <scope>NUCLEOTIDE SEQUENCE [LARGE SCALE GENOMIC DNA]</scope>
    <source>
        <strain evidence="2 3">DSM 13574</strain>
    </source>
</reference>
<dbReference type="Proteomes" id="UP000236434">
    <property type="component" value="Unassembled WGS sequence"/>
</dbReference>
<evidence type="ECO:0000313" key="2">
    <source>
        <dbReference type="EMBL" id="PNR97940.1"/>
    </source>
</evidence>
<dbReference type="CDD" id="cd18085">
    <property type="entry name" value="TM1570-like"/>
    <property type="match status" value="1"/>
</dbReference>
<proteinExistence type="predicted"/>
<sequence length="188" mass="21652">MFDKLYVALIHYPILKKDGSIVSTAVTNFDVHDISRTCRTYNVKNYFLVTNLPAQRKIVEKVLDYWINGYGGEFNPNRKEALEIFKIKNYLEDVIEEIEKQEGKRPKIVFTSAKARNNVVSFEDLKAKIKNSDHPFLILFGTGWGMPEEIREISDYDLEPIRAKGEFNHLSVRAAVAITLDRLIGEIV</sequence>
<protein>
    <recommendedName>
        <fullName evidence="1">tRNA (guanine-N(1)-)-methyltransferase C-terminal domain-containing protein</fullName>
    </recommendedName>
</protein>
<dbReference type="RefSeq" id="WP_103066154.1">
    <property type="nucleotide sequence ID" value="NZ_AZRL01000003.1"/>
</dbReference>
<dbReference type="InterPro" id="IPR019230">
    <property type="entry name" value="RNA_MeTrfase_C_dom"/>
</dbReference>
<organism evidence="2 3">
    <name type="scientific">Petrotoga olearia DSM 13574</name>
    <dbReference type="NCBI Taxonomy" id="1122955"/>
    <lineage>
        <taxon>Bacteria</taxon>
        <taxon>Thermotogati</taxon>
        <taxon>Thermotogota</taxon>
        <taxon>Thermotogae</taxon>
        <taxon>Petrotogales</taxon>
        <taxon>Petrotogaceae</taxon>
        <taxon>Petrotoga</taxon>
    </lineage>
</organism>